<sequence>MMQKRKRKTKHDAGQIESWESEQSNQEVELVPHQSKQKDSIKWIAIFCLVIAIASSFFVTSSMDEGTAEEVVANRVSTSTSAGEQIFMDESYASIEARNFEVSSAGPDGGEARMLIWDFNAEDLDEVSVLIDGVPVKEKIILTNNATAISVPVPSTVKITGIRDNGGGISYAVKFPNNKTTYFNIVGVGQSNTYTVLPSL</sequence>
<reference evidence="3" key="1">
    <citation type="submission" date="2020-09" db="EMBL/GenBank/DDBJ databases">
        <title>Bacillus faecalis sp. nov., a moderately halophilic bacterium isolated from cow faeces.</title>
        <authorList>
            <person name="Jiang L."/>
            <person name="Lee J."/>
        </authorList>
    </citation>
    <scope>NUCLEOTIDE SEQUENCE</scope>
    <source>
        <strain evidence="3">AGMB 02131</strain>
    </source>
</reference>
<feature type="compositionally biased region" description="Basic residues" evidence="1">
    <location>
        <begin position="1"/>
        <end position="10"/>
    </location>
</feature>
<organism evidence="3 4">
    <name type="scientific">Peribacillus faecalis</name>
    <dbReference type="NCBI Taxonomy" id="2772559"/>
    <lineage>
        <taxon>Bacteria</taxon>
        <taxon>Bacillati</taxon>
        <taxon>Bacillota</taxon>
        <taxon>Bacilli</taxon>
        <taxon>Bacillales</taxon>
        <taxon>Bacillaceae</taxon>
        <taxon>Peribacillus</taxon>
    </lineage>
</organism>
<comment type="caution">
    <text evidence="3">The sequence shown here is derived from an EMBL/GenBank/DDBJ whole genome shotgun (WGS) entry which is preliminary data.</text>
</comment>
<protein>
    <submittedName>
        <fullName evidence="3">Uncharacterized protein</fullName>
    </submittedName>
</protein>
<evidence type="ECO:0000256" key="1">
    <source>
        <dbReference type="SAM" id="MobiDB-lite"/>
    </source>
</evidence>
<dbReference type="EMBL" id="JACXSI010000045">
    <property type="protein sequence ID" value="MBD3109834.1"/>
    <property type="molecule type" value="Genomic_DNA"/>
</dbReference>
<proteinExistence type="predicted"/>
<keyword evidence="2" id="KW-0472">Membrane</keyword>
<feature type="transmembrane region" description="Helical" evidence="2">
    <location>
        <begin position="43"/>
        <end position="63"/>
    </location>
</feature>
<evidence type="ECO:0000313" key="4">
    <source>
        <dbReference type="Proteomes" id="UP000602076"/>
    </source>
</evidence>
<gene>
    <name evidence="3" type="ORF">IEO70_15955</name>
</gene>
<keyword evidence="2" id="KW-1133">Transmembrane helix</keyword>
<feature type="region of interest" description="Disordered" evidence="1">
    <location>
        <begin position="1"/>
        <end position="28"/>
    </location>
</feature>
<dbReference type="RefSeq" id="WP_190999366.1">
    <property type="nucleotide sequence ID" value="NZ_JACXSI010000045.1"/>
</dbReference>
<accession>A0A927CZ97</accession>
<evidence type="ECO:0000313" key="3">
    <source>
        <dbReference type="EMBL" id="MBD3109834.1"/>
    </source>
</evidence>
<keyword evidence="4" id="KW-1185">Reference proteome</keyword>
<name>A0A927CZ97_9BACI</name>
<dbReference type="AlphaFoldDB" id="A0A927CZ97"/>
<keyword evidence="2" id="KW-0812">Transmembrane</keyword>
<evidence type="ECO:0000256" key="2">
    <source>
        <dbReference type="SAM" id="Phobius"/>
    </source>
</evidence>
<dbReference type="Proteomes" id="UP000602076">
    <property type="component" value="Unassembled WGS sequence"/>
</dbReference>